<accession>A0A2U8I731</accession>
<keyword evidence="3" id="KW-1185">Reference proteome</keyword>
<dbReference type="STRING" id="1878942.GCA_900128755_01216"/>
<reference evidence="2 3" key="1">
    <citation type="submission" date="2017-05" db="EMBL/GenBank/DDBJ databases">
        <title>Genome sequence of Candidatus Fukatsuia symbiotica and Candidatus Hamiltonella defensa from Acyrthosiphon pisum strain 5D.</title>
        <authorList>
            <person name="Patel V.A."/>
            <person name="Chevignon G."/>
            <person name="Russell J.A."/>
            <person name="Oliver K.M."/>
        </authorList>
    </citation>
    <scope>NUCLEOTIDE SEQUENCE [LARGE SCALE GENOMIC DNA]</scope>
    <source>
        <strain evidence="2 3">5D</strain>
    </source>
</reference>
<sequence>MCKITTVDQVYSNALGETKNVNELDQDKRLATSISDLLMNMDQLMIEVKKLFNKLAQTASETLTANVLAEFKMMVKNFETKLEAAEKQRKAGNVEAIIGIVMGVIGVAAAGSSFKLTELVNSLAQMADKLVTSVGKIPVNSINNQVNIDRANADMQEKMAQQIQKLVQESINKIRDYLKQLQDTCETIMRANTGAMTKAMGG</sequence>
<dbReference type="Proteomes" id="UP000261875">
    <property type="component" value="Chromosome"/>
</dbReference>
<dbReference type="Pfam" id="PF05802">
    <property type="entry name" value="SctB2"/>
    <property type="match status" value="1"/>
</dbReference>
<proteinExistence type="predicted"/>
<organism evidence="2 3">
    <name type="scientific">Candidatus Fukatsuia symbiotica</name>
    <dbReference type="NCBI Taxonomy" id="1878942"/>
    <lineage>
        <taxon>Bacteria</taxon>
        <taxon>Pseudomonadati</taxon>
        <taxon>Pseudomonadota</taxon>
        <taxon>Gammaproteobacteria</taxon>
        <taxon>Enterobacterales</taxon>
        <taxon>Yersiniaceae</taxon>
        <taxon>Candidatus Fukatsuia</taxon>
    </lineage>
</organism>
<gene>
    <name evidence="2" type="ORF">CCS41_05015</name>
</gene>
<protein>
    <submittedName>
        <fullName evidence="2">Uncharacterized protein</fullName>
    </submittedName>
</protein>
<dbReference type="EMBL" id="CP021659">
    <property type="protein sequence ID" value="AWK13985.1"/>
    <property type="molecule type" value="Genomic_DNA"/>
</dbReference>
<feature type="coiled-coil region" evidence="1">
    <location>
        <begin position="34"/>
        <end position="95"/>
    </location>
</feature>
<evidence type="ECO:0000313" key="2">
    <source>
        <dbReference type="EMBL" id="AWK13985.1"/>
    </source>
</evidence>
<dbReference type="AlphaFoldDB" id="A0A2U8I731"/>
<dbReference type="RefSeq" id="WP_072550223.1">
    <property type="nucleotide sequence ID" value="NZ_CP021659.1"/>
</dbReference>
<name>A0A2U8I731_9GAMM</name>
<evidence type="ECO:0000313" key="3">
    <source>
        <dbReference type="Proteomes" id="UP000261875"/>
    </source>
</evidence>
<dbReference type="KEGG" id="fsm:CCS41_05015"/>
<keyword evidence="1" id="KW-0175">Coiled coil</keyword>
<evidence type="ECO:0000256" key="1">
    <source>
        <dbReference type="SAM" id="Coils"/>
    </source>
</evidence>
<dbReference type="InterPro" id="IPR008611">
    <property type="entry name" value="SctB2-like"/>
</dbReference>